<organism evidence="4 5">
    <name type="scientific">Taibaiella lutea</name>
    <dbReference type="NCBI Taxonomy" id="2608001"/>
    <lineage>
        <taxon>Bacteria</taxon>
        <taxon>Pseudomonadati</taxon>
        <taxon>Bacteroidota</taxon>
        <taxon>Chitinophagia</taxon>
        <taxon>Chitinophagales</taxon>
        <taxon>Chitinophagaceae</taxon>
        <taxon>Taibaiella</taxon>
    </lineage>
</organism>
<dbReference type="RefSeq" id="WP_150033848.1">
    <property type="nucleotide sequence ID" value="NZ_VWSH01000004.1"/>
</dbReference>
<dbReference type="Pfam" id="PF02735">
    <property type="entry name" value="Ku"/>
    <property type="match status" value="1"/>
</dbReference>
<comment type="function">
    <text evidence="2">With LigD forms a non-homologous end joining (NHEJ) DNA repair enzyme, which repairs dsDNA breaks with reduced fidelity. Binds linear dsDNA with 5'- and 3'- overhangs but not closed circular dsDNA nor ssDNA. Recruits and stimulates the ligase activity of LigD.</text>
</comment>
<dbReference type="EMBL" id="VWSH01000004">
    <property type="protein sequence ID" value="KAA5532345.1"/>
    <property type="molecule type" value="Genomic_DNA"/>
</dbReference>
<dbReference type="PANTHER" id="PTHR41251">
    <property type="entry name" value="NON-HOMOLOGOUS END JOINING PROTEIN KU"/>
    <property type="match status" value="1"/>
</dbReference>
<evidence type="ECO:0000256" key="1">
    <source>
        <dbReference type="ARBA" id="ARBA00023125"/>
    </source>
</evidence>
<keyword evidence="2" id="KW-0234">DNA repair</keyword>
<dbReference type="HAMAP" id="MF_01875">
    <property type="entry name" value="Prokaryotic_Ku"/>
    <property type="match status" value="1"/>
</dbReference>
<gene>
    <name evidence="2" type="primary">ku</name>
    <name evidence="4" type="ORF">F0919_16255</name>
</gene>
<evidence type="ECO:0000313" key="4">
    <source>
        <dbReference type="EMBL" id="KAA5532345.1"/>
    </source>
</evidence>
<dbReference type="AlphaFoldDB" id="A0A5M6CFX3"/>
<comment type="similarity">
    <text evidence="2">Belongs to the prokaryotic Ku family.</text>
</comment>
<evidence type="ECO:0000259" key="3">
    <source>
        <dbReference type="SMART" id="SM00559"/>
    </source>
</evidence>
<accession>A0A5M6CFX3</accession>
<dbReference type="GO" id="GO:0006310">
    <property type="term" value="P:DNA recombination"/>
    <property type="evidence" value="ECO:0007669"/>
    <property type="project" value="UniProtKB-KW"/>
</dbReference>
<keyword evidence="2" id="KW-0227">DNA damage</keyword>
<dbReference type="NCBIfam" id="TIGR02772">
    <property type="entry name" value="Ku_bact"/>
    <property type="match status" value="1"/>
</dbReference>
<keyword evidence="2" id="KW-0233">DNA recombination</keyword>
<feature type="domain" description="Ku" evidence="3">
    <location>
        <begin position="53"/>
        <end position="180"/>
    </location>
</feature>
<name>A0A5M6CFX3_9BACT</name>
<dbReference type="PIRSF" id="PIRSF006493">
    <property type="entry name" value="Prok_Ku"/>
    <property type="match status" value="1"/>
</dbReference>
<dbReference type="SUPFAM" id="SSF100939">
    <property type="entry name" value="SPOC domain-like"/>
    <property type="match status" value="1"/>
</dbReference>
<dbReference type="GO" id="GO:0003690">
    <property type="term" value="F:double-stranded DNA binding"/>
    <property type="evidence" value="ECO:0007669"/>
    <property type="project" value="UniProtKB-UniRule"/>
</dbReference>
<comment type="subunit">
    <text evidence="2">Homodimer. Interacts with LigD.</text>
</comment>
<dbReference type="InterPro" id="IPR009187">
    <property type="entry name" value="Prok_Ku"/>
</dbReference>
<reference evidence="4 5" key="1">
    <citation type="submission" date="2019-09" db="EMBL/GenBank/DDBJ databases">
        <title>Genome sequence and assembly of Taibaiella sp.</title>
        <authorList>
            <person name="Chhetri G."/>
        </authorList>
    </citation>
    <scope>NUCLEOTIDE SEQUENCE [LARGE SCALE GENOMIC DNA]</scope>
    <source>
        <strain evidence="4 5">KVB11</strain>
    </source>
</reference>
<dbReference type="Proteomes" id="UP000323632">
    <property type="component" value="Unassembled WGS sequence"/>
</dbReference>
<sequence length="287" mass="32752">MARSLWTGTIAFGLVNINVKLFSAIQDSSLDFDMLDEKDKQRIRYKRVNEKTDKEVKWEKIVKGYKLNDSYVILDQKDFESAAAEKSKQINITSFVKEDEIDTIFYETFYYLEPGKTDSKPYALLRDAMIKTKMVGMGSFVMRNKEVLCVIKVFKNALILCKIHFEEEIRPLDDYKIPAASYKVSPAEIKMATSLIDAMQADFDISSFKDEYTENLLKLIKRKAKGKKYEAPKPVERKLPGDVSTLLDQLKASLAGSSTKTKAAAPVKKTVKKAISKTAVKRRRKKV</sequence>
<dbReference type="SMART" id="SM00559">
    <property type="entry name" value="Ku78"/>
    <property type="match status" value="1"/>
</dbReference>
<dbReference type="Gene3D" id="2.40.290.10">
    <property type="match status" value="1"/>
</dbReference>
<evidence type="ECO:0000256" key="2">
    <source>
        <dbReference type="HAMAP-Rule" id="MF_01875"/>
    </source>
</evidence>
<keyword evidence="1 2" id="KW-0238">DNA-binding</keyword>
<comment type="caution">
    <text evidence="4">The sequence shown here is derived from an EMBL/GenBank/DDBJ whole genome shotgun (WGS) entry which is preliminary data.</text>
</comment>
<dbReference type="InterPro" id="IPR006164">
    <property type="entry name" value="DNA_bd_Ku70/Ku80"/>
</dbReference>
<protein>
    <recommendedName>
        <fullName evidence="2">Non-homologous end joining protein Ku</fullName>
    </recommendedName>
</protein>
<dbReference type="GO" id="GO:0006303">
    <property type="term" value="P:double-strand break repair via nonhomologous end joining"/>
    <property type="evidence" value="ECO:0007669"/>
    <property type="project" value="UniProtKB-UniRule"/>
</dbReference>
<keyword evidence="5" id="KW-1185">Reference proteome</keyword>
<dbReference type="InterPro" id="IPR016194">
    <property type="entry name" value="SPOC-like_C_dom_sf"/>
</dbReference>
<dbReference type="PANTHER" id="PTHR41251:SF1">
    <property type="entry name" value="NON-HOMOLOGOUS END JOINING PROTEIN KU"/>
    <property type="match status" value="1"/>
</dbReference>
<dbReference type="CDD" id="cd00789">
    <property type="entry name" value="KU_like"/>
    <property type="match status" value="1"/>
</dbReference>
<evidence type="ECO:0000313" key="5">
    <source>
        <dbReference type="Proteomes" id="UP000323632"/>
    </source>
</evidence>
<proteinExistence type="inferred from homology"/>